<dbReference type="AlphaFoldDB" id="A0A7T0C0L0"/>
<accession>A0A7T0C0L0</accession>
<evidence type="ECO:0000256" key="1">
    <source>
        <dbReference type="SAM" id="SignalP"/>
    </source>
</evidence>
<gene>
    <name evidence="2" type="ORF">G3M78_02525</name>
</gene>
<dbReference type="EMBL" id="CP048620">
    <property type="protein sequence ID" value="QPJ64330.1"/>
    <property type="molecule type" value="Genomic_DNA"/>
</dbReference>
<organism evidence="2 3">
    <name type="scientific">Candidatus Nitrohelix vancouverensis</name>
    <dbReference type="NCBI Taxonomy" id="2705534"/>
    <lineage>
        <taxon>Bacteria</taxon>
        <taxon>Pseudomonadati</taxon>
        <taxon>Nitrospinota/Tectimicrobiota group</taxon>
        <taxon>Nitrospinota</taxon>
        <taxon>Nitrospinia</taxon>
        <taxon>Nitrospinales</taxon>
        <taxon>Nitrospinaceae</taxon>
        <taxon>Candidatus Nitrohelix</taxon>
    </lineage>
</organism>
<keyword evidence="1" id="KW-0732">Signal</keyword>
<feature type="signal peptide" evidence="1">
    <location>
        <begin position="1"/>
        <end position="33"/>
    </location>
</feature>
<feature type="chain" id="PRO_5032342227" description="POTRA domain-containing protein" evidence="1">
    <location>
        <begin position="34"/>
        <end position="240"/>
    </location>
</feature>
<sequence length="240" mass="26689">MKMNLFFIRAPHLLKILCLAGALSLTGASFVSGHGPGFPKVGTIAQTANGVAIQVKDQKLFDVAQALEQVTGVKFRVAGHLGLDLISADINQPDWPSAIRRLLVNYSTVEIGSNPLGKVMILDRTGDMEIVDEGQALAQENKSPGGFAYRPAKRIQKKIWAKERIPYTKAQLELLLGDTFRSAIPEEIFHDPSFRALLTRHEIKKPEDLAHLPKAMQVKTEAGKLYRVLQKREYLQQNPR</sequence>
<protein>
    <recommendedName>
        <fullName evidence="4">POTRA domain-containing protein</fullName>
    </recommendedName>
</protein>
<dbReference type="KEGG" id="nva:G3M78_02525"/>
<name>A0A7T0C0L0_9BACT</name>
<reference evidence="3" key="1">
    <citation type="submission" date="2020-02" db="EMBL/GenBank/DDBJ databases">
        <title>Genomic and physiological characterization of two novel Nitrospinaceae genera.</title>
        <authorList>
            <person name="Mueller A.J."/>
            <person name="Jung M.-Y."/>
            <person name="Strachan C.R."/>
            <person name="Herbold C.W."/>
            <person name="Kirkegaard R.H."/>
            <person name="Daims H."/>
        </authorList>
    </citation>
    <scope>NUCLEOTIDE SEQUENCE [LARGE SCALE GENOMIC DNA]</scope>
</reference>
<proteinExistence type="predicted"/>
<dbReference type="Proteomes" id="UP000594464">
    <property type="component" value="Chromosome"/>
</dbReference>
<evidence type="ECO:0008006" key="4">
    <source>
        <dbReference type="Google" id="ProtNLM"/>
    </source>
</evidence>
<evidence type="ECO:0000313" key="3">
    <source>
        <dbReference type="Proteomes" id="UP000594464"/>
    </source>
</evidence>
<evidence type="ECO:0000313" key="2">
    <source>
        <dbReference type="EMBL" id="QPJ64330.1"/>
    </source>
</evidence>